<comment type="caution">
    <text evidence="2">The sequence shown here is derived from an EMBL/GenBank/DDBJ whole genome shotgun (WGS) entry which is preliminary data.</text>
</comment>
<evidence type="ECO:0000313" key="3">
    <source>
        <dbReference type="Proteomes" id="UP000825729"/>
    </source>
</evidence>
<feature type="compositionally biased region" description="Low complexity" evidence="1">
    <location>
        <begin position="139"/>
        <end position="152"/>
    </location>
</feature>
<dbReference type="Pfam" id="PF05340">
    <property type="entry name" value="DUF740"/>
    <property type="match status" value="1"/>
</dbReference>
<keyword evidence="3" id="KW-1185">Reference proteome</keyword>
<feature type="compositionally biased region" description="Basic residues" evidence="1">
    <location>
        <begin position="87"/>
        <end position="97"/>
    </location>
</feature>
<sequence>MRCKRHPYEGGVGVCALCLRERLLELVAAQEREASHSPEGRRRSDTHHKPQQQQQQQQPPPPLVFPRSVSPYVSRRSGRGEVWHEDHHHHHHEHRTRFYGTPQVGPPCRGGDNKKGRFSLISSIFRSRSDDREADPRLSDASSKSSSPSWISNLLPGRRKKKSRLFSLDEESSSTGGGGCRRSCRTTTNRGMSPVSKGRDEGSESPPGSGYSSESPIGYRKHTPPGPPRRRAAPPHVSGFAFCLSPLVRASPNTSRVDAGFSGEIRSANRFHLSTAASLGANRSRKLADFGRRRCGWVACRSPMAEGVTADRESPIRKVKTEQGFVHHSSSPNEVRFPPGSLSEDAGS</sequence>
<dbReference type="EMBL" id="JAINDJ010000003">
    <property type="protein sequence ID" value="KAG9452997.1"/>
    <property type="molecule type" value="Genomic_DNA"/>
</dbReference>
<feature type="compositionally biased region" description="Basic residues" evidence="1">
    <location>
        <begin position="219"/>
        <end position="233"/>
    </location>
</feature>
<reference evidence="2 3" key="1">
    <citation type="submission" date="2021-07" db="EMBL/GenBank/DDBJ databases">
        <title>The Aristolochia fimbriata genome: insights into angiosperm evolution, floral development and chemical biosynthesis.</title>
        <authorList>
            <person name="Jiao Y."/>
        </authorList>
    </citation>
    <scope>NUCLEOTIDE SEQUENCE [LARGE SCALE GENOMIC DNA]</scope>
    <source>
        <strain evidence="2">IBCAS-2021</strain>
        <tissue evidence="2">Leaf</tissue>
    </source>
</reference>
<gene>
    <name evidence="2" type="ORF">H6P81_005901</name>
</gene>
<accession>A0AAV7EZB5</accession>
<dbReference type="Proteomes" id="UP000825729">
    <property type="component" value="Unassembled WGS sequence"/>
</dbReference>
<feature type="compositionally biased region" description="Low complexity" evidence="1">
    <location>
        <begin position="204"/>
        <end position="216"/>
    </location>
</feature>
<dbReference type="AlphaFoldDB" id="A0AAV7EZB5"/>
<evidence type="ECO:0000313" key="2">
    <source>
        <dbReference type="EMBL" id="KAG9452997.1"/>
    </source>
</evidence>
<feature type="compositionally biased region" description="Basic and acidic residues" evidence="1">
    <location>
        <begin position="30"/>
        <end position="43"/>
    </location>
</feature>
<dbReference type="InterPro" id="IPR008004">
    <property type="entry name" value="OCTOPUS-like"/>
</dbReference>
<proteinExistence type="predicted"/>
<feature type="region of interest" description="Disordered" evidence="1">
    <location>
        <begin position="30"/>
        <end position="115"/>
    </location>
</feature>
<feature type="region of interest" description="Disordered" evidence="1">
    <location>
        <begin position="322"/>
        <end position="348"/>
    </location>
</feature>
<name>A0AAV7EZB5_ARIFI</name>
<dbReference type="PANTHER" id="PTHR35486">
    <property type="entry name" value="EXPRESSED PROTEIN"/>
    <property type="match status" value="1"/>
</dbReference>
<feature type="region of interest" description="Disordered" evidence="1">
    <location>
        <begin position="128"/>
        <end position="234"/>
    </location>
</feature>
<feature type="compositionally biased region" description="Basic and acidic residues" evidence="1">
    <location>
        <begin position="128"/>
        <end position="138"/>
    </location>
</feature>
<evidence type="ECO:0000256" key="1">
    <source>
        <dbReference type="SAM" id="MobiDB-lite"/>
    </source>
</evidence>
<dbReference type="PANTHER" id="PTHR35486:SF1">
    <property type="entry name" value="OS02G0689500 PROTEIN"/>
    <property type="match status" value="1"/>
</dbReference>
<feature type="compositionally biased region" description="Low complexity" evidence="1">
    <location>
        <begin position="66"/>
        <end position="75"/>
    </location>
</feature>
<protein>
    <submittedName>
        <fullName evidence="2">Uncharacterized protein</fullName>
    </submittedName>
</protein>
<organism evidence="2 3">
    <name type="scientific">Aristolochia fimbriata</name>
    <name type="common">White veined hardy Dutchman's pipe vine</name>
    <dbReference type="NCBI Taxonomy" id="158543"/>
    <lineage>
        <taxon>Eukaryota</taxon>
        <taxon>Viridiplantae</taxon>
        <taxon>Streptophyta</taxon>
        <taxon>Embryophyta</taxon>
        <taxon>Tracheophyta</taxon>
        <taxon>Spermatophyta</taxon>
        <taxon>Magnoliopsida</taxon>
        <taxon>Magnoliidae</taxon>
        <taxon>Piperales</taxon>
        <taxon>Aristolochiaceae</taxon>
        <taxon>Aristolochia</taxon>
    </lineage>
</organism>